<evidence type="ECO:0000256" key="1">
    <source>
        <dbReference type="SAM" id="SignalP"/>
    </source>
</evidence>
<feature type="signal peptide" evidence="1">
    <location>
        <begin position="1"/>
        <end position="19"/>
    </location>
</feature>
<keyword evidence="3" id="KW-1185">Reference proteome</keyword>
<feature type="chain" id="PRO_5041448420" evidence="1">
    <location>
        <begin position="20"/>
        <end position="113"/>
    </location>
</feature>
<accession>A0AA36GS83</accession>
<dbReference type="Proteomes" id="UP001176961">
    <property type="component" value="Unassembled WGS sequence"/>
</dbReference>
<gene>
    <name evidence="2" type="ORF">CYNAS_LOCUS9292</name>
</gene>
<evidence type="ECO:0000313" key="3">
    <source>
        <dbReference type="Proteomes" id="UP001176961"/>
    </source>
</evidence>
<sequence>MFLFGQIGVTYALFVCAAAIKCYRGQINVNEKGPPGHIKDCPRAKYCAKISGGHTLYDCDDINFYCKKEGCETTEPIITCCCTSDLCNGASEPKQLSGFLSMISIIIIKLIIY</sequence>
<dbReference type="EMBL" id="CATQJL010000223">
    <property type="protein sequence ID" value="CAJ0597309.1"/>
    <property type="molecule type" value="Genomic_DNA"/>
</dbReference>
<keyword evidence="1" id="KW-0732">Signal</keyword>
<evidence type="ECO:0000313" key="2">
    <source>
        <dbReference type="EMBL" id="CAJ0597309.1"/>
    </source>
</evidence>
<proteinExistence type="predicted"/>
<dbReference type="AlphaFoldDB" id="A0AA36GS83"/>
<comment type="caution">
    <text evidence="2">The sequence shown here is derived from an EMBL/GenBank/DDBJ whole genome shotgun (WGS) entry which is preliminary data.</text>
</comment>
<protein>
    <submittedName>
        <fullName evidence="2">Uncharacterized protein</fullName>
    </submittedName>
</protein>
<organism evidence="2 3">
    <name type="scientific">Cylicocyclus nassatus</name>
    <name type="common">Nematode worm</name>
    <dbReference type="NCBI Taxonomy" id="53992"/>
    <lineage>
        <taxon>Eukaryota</taxon>
        <taxon>Metazoa</taxon>
        <taxon>Ecdysozoa</taxon>
        <taxon>Nematoda</taxon>
        <taxon>Chromadorea</taxon>
        <taxon>Rhabditida</taxon>
        <taxon>Rhabditina</taxon>
        <taxon>Rhabditomorpha</taxon>
        <taxon>Strongyloidea</taxon>
        <taxon>Strongylidae</taxon>
        <taxon>Cylicocyclus</taxon>
    </lineage>
</organism>
<reference evidence="2" key="1">
    <citation type="submission" date="2023-07" db="EMBL/GenBank/DDBJ databases">
        <authorList>
            <consortium name="CYATHOMIX"/>
        </authorList>
    </citation>
    <scope>NUCLEOTIDE SEQUENCE</scope>
    <source>
        <strain evidence="2">N/A</strain>
    </source>
</reference>
<name>A0AA36GS83_CYLNA</name>